<dbReference type="EMBL" id="LRBV02000006">
    <property type="status" value="NOT_ANNOTATED_CDS"/>
    <property type="molecule type" value="Genomic_DNA"/>
</dbReference>
<evidence type="ECO:0000313" key="6">
    <source>
        <dbReference type="Proteomes" id="UP000594261"/>
    </source>
</evidence>
<dbReference type="AlphaFoldDB" id="A0A7N2LY85"/>
<keyword evidence="3" id="KW-1133">Transmembrane helix</keyword>
<keyword evidence="2" id="KW-0789">Thiol protease inhibitor</keyword>
<dbReference type="PANTHER" id="PTHR47373">
    <property type="entry name" value="CYSTEINE PROTEINASE INHIBITOR 2"/>
    <property type="match status" value="1"/>
</dbReference>
<keyword evidence="6" id="KW-1185">Reference proteome</keyword>
<dbReference type="PANTHER" id="PTHR47373:SF1">
    <property type="entry name" value="CYSTEINE PROTEINASE INHIBITOR 2"/>
    <property type="match status" value="1"/>
</dbReference>
<feature type="transmembrane region" description="Helical" evidence="3">
    <location>
        <begin position="51"/>
        <end position="70"/>
    </location>
</feature>
<evidence type="ECO:0000256" key="3">
    <source>
        <dbReference type="SAM" id="Phobius"/>
    </source>
</evidence>
<keyword evidence="1" id="KW-0646">Protease inhibitor</keyword>
<evidence type="ECO:0000313" key="5">
    <source>
        <dbReference type="EnsemblPlants" id="QL06p027589:mrna"/>
    </source>
</evidence>
<dbReference type="InterPro" id="IPR046350">
    <property type="entry name" value="Cystatin_sf"/>
</dbReference>
<dbReference type="SUPFAM" id="SSF54403">
    <property type="entry name" value="Cystatin/monellin"/>
    <property type="match status" value="1"/>
</dbReference>
<dbReference type="SMART" id="SM00043">
    <property type="entry name" value="CY"/>
    <property type="match status" value="1"/>
</dbReference>
<sequence length="233" mass="26483">MGKKPFEDEECARSSAGAAEEEPHFKKQISKAWQLATQYTYAAINVALAKFTVYPNQTLFISILILILILNQTNKFEVQTIMAIIRSQTVTWATITLTLLISLQLCVCYRGKVGAKTEISDVKTNEEVQELGRFSVEEYNRSLRRQRRQRQYKMMSIGDSIGGELRFMEVVEAQTQVVSGLKYYLTISATQNGVSKMFESEVVVKPWVRSKDPELLNFGPSNYTTQYLSSCCN</sequence>
<organism evidence="5 6">
    <name type="scientific">Quercus lobata</name>
    <name type="common">Valley oak</name>
    <dbReference type="NCBI Taxonomy" id="97700"/>
    <lineage>
        <taxon>Eukaryota</taxon>
        <taxon>Viridiplantae</taxon>
        <taxon>Streptophyta</taxon>
        <taxon>Embryophyta</taxon>
        <taxon>Tracheophyta</taxon>
        <taxon>Spermatophyta</taxon>
        <taxon>Magnoliopsida</taxon>
        <taxon>eudicotyledons</taxon>
        <taxon>Gunneridae</taxon>
        <taxon>Pentapetalae</taxon>
        <taxon>rosids</taxon>
        <taxon>fabids</taxon>
        <taxon>Fagales</taxon>
        <taxon>Fagaceae</taxon>
        <taxon>Quercus</taxon>
    </lineage>
</organism>
<name>A0A7N2LY85_QUELO</name>
<dbReference type="Proteomes" id="UP000594261">
    <property type="component" value="Chromosome 6"/>
</dbReference>
<dbReference type="GO" id="GO:0004869">
    <property type="term" value="F:cysteine-type endopeptidase inhibitor activity"/>
    <property type="evidence" value="ECO:0007669"/>
    <property type="project" value="UniProtKB-KW"/>
</dbReference>
<evidence type="ECO:0000256" key="1">
    <source>
        <dbReference type="ARBA" id="ARBA00022690"/>
    </source>
</evidence>
<reference evidence="5" key="2">
    <citation type="submission" date="2021-01" db="UniProtKB">
        <authorList>
            <consortium name="EnsemblPlants"/>
        </authorList>
    </citation>
    <scope>IDENTIFICATION</scope>
</reference>
<feature type="domain" description="Cystatin" evidence="4">
    <location>
        <begin position="111"/>
        <end position="221"/>
    </location>
</feature>
<dbReference type="InterPro" id="IPR000010">
    <property type="entry name" value="Cystatin_dom"/>
</dbReference>
<accession>A0A7N2LY85</accession>
<dbReference type="CDD" id="cd00042">
    <property type="entry name" value="CY"/>
    <property type="match status" value="1"/>
</dbReference>
<dbReference type="InParanoid" id="A0A7N2LY85"/>
<evidence type="ECO:0000259" key="4">
    <source>
        <dbReference type="SMART" id="SM00043"/>
    </source>
</evidence>
<protein>
    <recommendedName>
        <fullName evidence="4">Cystatin domain-containing protein</fullName>
    </recommendedName>
</protein>
<reference evidence="5 6" key="1">
    <citation type="journal article" date="2016" name="G3 (Bethesda)">
        <title>First Draft Assembly and Annotation of the Genome of a California Endemic Oak Quercus lobata Nee (Fagaceae).</title>
        <authorList>
            <person name="Sork V.L."/>
            <person name="Fitz-Gibbon S.T."/>
            <person name="Puiu D."/>
            <person name="Crepeau M."/>
            <person name="Gugger P.F."/>
            <person name="Sherman R."/>
            <person name="Stevens K."/>
            <person name="Langley C.H."/>
            <person name="Pellegrini M."/>
            <person name="Salzberg S.L."/>
        </authorList>
    </citation>
    <scope>NUCLEOTIDE SEQUENCE [LARGE SCALE GENOMIC DNA]</scope>
    <source>
        <strain evidence="5 6">cv. SW786</strain>
    </source>
</reference>
<dbReference type="Gramene" id="QL06p027589:mrna">
    <property type="protein sequence ID" value="QL06p027589:mrna"/>
    <property type="gene ID" value="QL06p027589"/>
</dbReference>
<dbReference type="Gene3D" id="3.10.450.10">
    <property type="match status" value="1"/>
</dbReference>
<keyword evidence="3" id="KW-0812">Transmembrane</keyword>
<dbReference type="EnsemblPlants" id="QL06p027589:mrna">
    <property type="protein sequence ID" value="QL06p027589:mrna"/>
    <property type="gene ID" value="QL06p027589"/>
</dbReference>
<dbReference type="InterPro" id="IPR018073">
    <property type="entry name" value="Prot_inh_cystat_CS"/>
</dbReference>
<feature type="transmembrane region" description="Helical" evidence="3">
    <location>
        <begin position="90"/>
        <end position="109"/>
    </location>
</feature>
<dbReference type="Pfam" id="PF16845">
    <property type="entry name" value="SQAPI"/>
    <property type="match status" value="1"/>
</dbReference>
<keyword evidence="3" id="KW-0472">Membrane</keyword>
<evidence type="ECO:0000256" key="2">
    <source>
        <dbReference type="ARBA" id="ARBA00022704"/>
    </source>
</evidence>
<dbReference type="PROSITE" id="PS00287">
    <property type="entry name" value="CYSTATIN"/>
    <property type="match status" value="1"/>
</dbReference>
<proteinExistence type="predicted"/>